<dbReference type="SUPFAM" id="SSF57756">
    <property type="entry name" value="Retrovirus zinc finger-like domains"/>
    <property type="match status" value="1"/>
</dbReference>
<evidence type="ECO:0000313" key="4">
    <source>
        <dbReference type="EMBL" id="CCD16698.1"/>
    </source>
</evidence>
<dbReference type="GO" id="GO:0003676">
    <property type="term" value="F:nucleic acid binding"/>
    <property type="evidence" value="ECO:0007669"/>
    <property type="project" value="InterPro"/>
</dbReference>
<keyword evidence="2 3" id="KW-0802">TPR repeat</keyword>
<protein>
    <submittedName>
        <fullName evidence="4">WGS project CAEQ00000000 data, annotated contig 623</fullName>
    </submittedName>
</protein>
<dbReference type="OMA" id="SAYSYCN"/>
<dbReference type="PROSITE" id="PS50005">
    <property type="entry name" value="TPR"/>
    <property type="match status" value="3"/>
</dbReference>
<dbReference type="Pfam" id="PF13181">
    <property type="entry name" value="TPR_8"/>
    <property type="match status" value="1"/>
</dbReference>
<evidence type="ECO:0000313" key="5">
    <source>
        <dbReference type="Proteomes" id="UP000000702"/>
    </source>
</evidence>
<organism evidence="4 5">
    <name type="scientific">Trypanosoma congolense (strain IL3000)</name>
    <dbReference type="NCBI Taxonomy" id="1068625"/>
    <lineage>
        <taxon>Eukaryota</taxon>
        <taxon>Discoba</taxon>
        <taxon>Euglenozoa</taxon>
        <taxon>Kinetoplastea</taxon>
        <taxon>Metakinetoplastina</taxon>
        <taxon>Trypanosomatida</taxon>
        <taxon>Trypanosomatidae</taxon>
        <taxon>Trypanosoma</taxon>
        <taxon>Nannomonas</taxon>
    </lineage>
</organism>
<evidence type="ECO:0000256" key="1">
    <source>
        <dbReference type="ARBA" id="ARBA00022737"/>
    </source>
</evidence>
<dbReference type="InterPro" id="IPR011990">
    <property type="entry name" value="TPR-like_helical_dom_sf"/>
</dbReference>
<dbReference type="VEuPathDB" id="TriTrypDB:TcIL3000_0_16040"/>
<dbReference type="PANTHER" id="PTHR45831:SF5">
    <property type="entry name" value="STI1 DOMAIN-CONTAINING PROTEIN"/>
    <property type="match status" value="1"/>
</dbReference>
<dbReference type="SMART" id="SM00028">
    <property type="entry name" value="TPR"/>
    <property type="match status" value="5"/>
</dbReference>
<dbReference type="Gene3D" id="1.25.40.10">
    <property type="entry name" value="Tetratricopeptide repeat domain"/>
    <property type="match status" value="2"/>
</dbReference>
<dbReference type="InterPro" id="IPR019734">
    <property type="entry name" value="TPR_rpt"/>
</dbReference>
<reference evidence="4 5" key="2">
    <citation type="journal article" date="2012" name="Proc. Natl. Acad. Sci. U.S.A.">
        <title>Antigenic diversity is generated by distinct evolutionary mechanisms in African trypanosome species.</title>
        <authorList>
            <person name="Jackson A.P."/>
            <person name="Berry A."/>
            <person name="Aslett M."/>
            <person name="Allison H.C."/>
            <person name="Burton P."/>
            <person name="Vavrova-Anderson J."/>
            <person name="Brown R."/>
            <person name="Browne H."/>
            <person name="Corton N."/>
            <person name="Hauser H."/>
            <person name="Gamble J."/>
            <person name="Gilderthorp R."/>
            <person name="Marcello L."/>
            <person name="McQuillan J."/>
            <person name="Otto T.D."/>
            <person name="Quail M.A."/>
            <person name="Sanders M.J."/>
            <person name="van Tonder A."/>
            <person name="Ginger M.L."/>
            <person name="Field M.C."/>
            <person name="Barry J.D."/>
            <person name="Hertz-Fowler C."/>
            <person name="Berriman M."/>
        </authorList>
    </citation>
    <scope>NUCLEOTIDE SEQUENCE [LARGE SCALE GENOMIC DNA]</scope>
    <source>
        <strain evidence="4 5">IL3000</strain>
    </source>
</reference>
<feature type="repeat" description="TPR" evidence="3">
    <location>
        <begin position="229"/>
        <end position="262"/>
    </location>
</feature>
<dbReference type="GO" id="GO:0006620">
    <property type="term" value="P:post-translational protein targeting to endoplasmic reticulum membrane"/>
    <property type="evidence" value="ECO:0007669"/>
    <property type="project" value="TreeGrafter"/>
</dbReference>
<keyword evidence="5" id="KW-1185">Reference proteome</keyword>
<dbReference type="GO" id="GO:0008270">
    <property type="term" value="F:zinc ion binding"/>
    <property type="evidence" value="ECO:0007669"/>
    <property type="project" value="InterPro"/>
</dbReference>
<name>F9WHA8_TRYCI</name>
<proteinExistence type="predicted"/>
<dbReference type="Proteomes" id="UP000000702">
    <property type="component" value="Unassembled WGS sequence"/>
</dbReference>
<feature type="repeat" description="TPR" evidence="3">
    <location>
        <begin position="44"/>
        <end position="77"/>
    </location>
</feature>
<dbReference type="InterPro" id="IPR047150">
    <property type="entry name" value="SGT"/>
</dbReference>
<keyword evidence="1" id="KW-0677">Repeat</keyword>
<accession>F9WHA8</accession>
<dbReference type="GO" id="GO:0072380">
    <property type="term" value="C:TRC complex"/>
    <property type="evidence" value="ECO:0007669"/>
    <property type="project" value="TreeGrafter"/>
</dbReference>
<comment type="caution">
    <text evidence="4">The sequence shown here is derived from an EMBL/GenBank/DDBJ whole genome shotgun (WGS) entry which is preliminary data.</text>
</comment>
<dbReference type="EMBL" id="CAEQ01002407">
    <property type="protein sequence ID" value="CCD16698.1"/>
    <property type="molecule type" value="Genomic_DNA"/>
</dbReference>
<evidence type="ECO:0000256" key="2">
    <source>
        <dbReference type="ARBA" id="ARBA00022803"/>
    </source>
</evidence>
<gene>
    <name evidence="4" type="ORF">TCIL3000_0_16040</name>
</gene>
<dbReference type="InterPro" id="IPR036875">
    <property type="entry name" value="Znf_CCHC_sf"/>
</dbReference>
<sequence length="352" mass="39079">MTDEGLEEKFTKAASLVRGKNHVDAIGIYMTICNDQRCTDEQKVRALSNLSACYAAREQFTEALNTAKQALHLDESSGKIQGRVATAYHGLKHYEEAARHYARAHELDPTTALYKVQHQTVLELIRSGRGVASKETLDSYYYRKGIEQGKEAMLKGEYLSAVRHFTKAIELHTKCAAGENGSTGGSGGSVSGDLAVLLCNRSAAYARSCRWAESVEDGLKAIELHPTYARAFFRVGYAQHRLNHIKEAHSALRRCLELEPSHAEAKDLMAEVEKLIADTLKSAEERRREEEAKISEIREKQSAQRAAEGVSYATGGRGRAHATSYVLCSYCNEGGHTREECPLLRRKRSRAS</sequence>
<dbReference type="GO" id="GO:0016020">
    <property type="term" value="C:membrane"/>
    <property type="evidence" value="ECO:0007669"/>
    <property type="project" value="TreeGrafter"/>
</dbReference>
<dbReference type="PANTHER" id="PTHR45831">
    <property type="entry name" value="LD24721P"/>
    <property type="match status" value="1"/>
</dbReference>
<dbReference type="SUPFAM" id="SSF48452">
    <property type="entry name" value="TPR-like"/>
    <property type="match status" value="2"/>
</dbReference>
<dbReference type="AlphaFoldDB" id="F9WHA8"/>
<feature type="repeat" description="TPR" evidence="3">
    <location>
        <begin position="78"/>
        <end position="111"/>
    </location>
</feature>
<dbReference type="GO" id="GO:0060090">
    <property type="term" value="F:molecular adaptor activity"/>
    <property type="evidence" value="ECO:0007669"/>
    <property type="project" value="TreeGrafter"/>
</dbReference>
<reference evidence="5" key="1">
    <citation type="submission" date="2011-07" db="EMBL/GenBank/DDBJ databases">
        <title>Divergent evolution of antigenic variation in African trypanosomes.</title>
        <authorList>
            <person name="Jackson A.P."/>
            <person name="Berry A."/>
            <person name="Allison H.C."/>
            <person name="Burton P."/>
            <person name="Anderson J."/>
            <person name="Aslett M."/>
            <person name="Brown R."/>
            <person name="Corton N."/>
            <person name="Harris D."/>
            <person name="Hauser H."/>
            <person name="Gamble J."/>
            <person name="Gilderthorp R."/>
            <person name="McQuillan J."/>
            <person name="Quail M.A."/>
            <person name="Sanders M."/>
            <person name="Van Tonder A."/>
            <person name="Ginger M.L."/>
            <person name="Donelson J.E."/>
            <person name="Field M.C."/>
            <person name="Barry J.D."/>
            <person name="Berriman M."/>
            <person name="Hertz-Fowler C."/>
        </authorList>
    </citation>
    <scope>NUCLEOTIDE SEQUENCE [LARGE SCALE GENOMIC DNA]</scope>
    <source>
        <strain evidence="5">IL3000</strain>
    </source>
</reference>
<evidence type="ECO:0000256" key="3">
    <source>
        <dbReference type="PROSITE-ProRule" id="PRU00339"/>
    </source>
</evidence>